<organism evidence="17 18">
    <name type="scientific">Upupa epops</name>
    <name type="common">Eurasian hoopoe</name>
    <dbReference type="NCBI Taxonomy" id="57439"/>
    <lineage>
        <taxon>Eukaryota</taxon>
        <taxon>Metazoa</taxon>
        <taxon>Chordata</taxon>
        <taxon>Craniata</taxon>
        <taxon>Vertebrata</taxon>
        <taxon>Euteleostomi</taxon>
        <taxon>Archelosauria</taxon>
        <taxon>Archosauria</taxon>
        <taxon>Dinosauria</taxon>
        <taxon>Saurischia</taxon>
        <taxon>Theropoda</taxon>
        <taxon>Coelurosauria</taxon>
        <taxon>Aves</taxon>
        <taxon>Neognathae</taxon>
        <taxon>Neoaves</taxon>
        <taxon>Telluraves</taxon>
        <taxon>Coraciimorphae</taxon>
        <taxon>Bucerotiformes</taxon>
        <taxon>Upupidae</taxon>
        <taxon>Upupa</taxon>
    </lineage>
</organism>
<gene>
    <name evidence="17" type="primary">Pofut1</name>
    <name evidence="17" type="ORF">UPUEPO_R05012</name>
</gene>
<comment type="pathway">
    <text evidence="2">Protein modification; protein glycosylation.</text>
</comment>
<comment type="catalytic activity">
    <reaction evidence="16">
        <text>L-seryl-[protein] + GDP-beta-L-fucose = 3-O-(alpha-L-fucosyl)-L-seryl-[protein] + GDP + H(+)</text>
        <dbReference type="Rhea" id="RHEA:63644"/>
        <dbReference type="Rhea" id="RHEA-COMP:9863"/>
        <dbReference type="Rhea" id="RHEA-COMP:17914"/>
        <dbReference type="ChEBI" id="CHEBI:15378"/>
        <dbReference type="ChEBI" id="CHEBI:29999"/>
        <dbReference type="ChEBI" id="CHEBI:57273"/>
        <dbReference type="ChEBI" id="CHEBI:58189"/>
        <dbReference type="ChEBI" id="CHEBI:189632"/>
        <dbReference type="EC" id="2.4.1.221"/>
    </reaction>
    <physiologicalReaction direction="left-to-right" evidence="16">
        <dbReference type="Rhea" id="RHEA:63645"/>
    </physiologicalReaction>
</comment>
<keyword evidence="6 17" id="KW-0328">Glycosyltransferase</keyword>
<evidence type="ECO:0000256" key="2">
    <source>
        <dbReference type="ARBA" id="ARBA00004922"/>
    </source>
</evidence>
<feature type="non-terminal residue" evidence="17">
    <location>
        <position position="364"/>
    </location>
</feature>
<comment type="similarity">
    <text evidence="3">Belongs to the glycosyltransferase 65 family.</text>
</comment>
<name>A0A7K6BEZ8_UPUEP</name>
<dbReference type="InterPro" id="IPR019378">
    <property type="entry name" value="GDP-Fuc_O-FucTrfase"/>
</dbReference>
<dbReference type="OrthoDB" id="10050276at2759"/>
<evidence type="ECO:0000256" key="8">
    <source>
        <dbReference type="ARBA" id="ARBA00022824"/>
    </source>
</evidence>
<dbReference type="FunFam" id="3.40.50.11340:FF:000001">
    <property type="entry name" value="GDP-fucose protein O-fucosyltransferase 1"/>
    <property type="match status" value="1"/>
</dbReference>
<dbReference type="EC" id="2.4.1.221" evidence="4"/>
<dbReference type="GO" id="GO:0005783">
    <property type="term" value="C:endoplasmic reticulum"/>
    <property type="evidence" value="ECO:0007669"/>
    <property type="project" value="UniProtKB-SubCell"/>
</dbReference>
<dbReference type="Gene3D" id="3.40.50.11350">
    <property type="match status" value="1"/>
</dbReference>
<dbReference type="AlphaFoldDB" id="A0A7K6BEZ8"/>
<evidence type="ECO:0000256" key="11">
    <source>
        <dbReference type="ARBA" id="ARBA00023180"/>
    </source>
</evidence>
<evidence type="ECO:0000313" key="18">
    <source>
        <dbReference type="Proteomes" id="UP000544127"/>
    </source>
</evidence>
<evidence type="ECO:0000313" key="17">
    <source>
        <dbReference type="EMBL" id="NWV00565.1"/>
    </source>
</evidence>
<dbReference type="Gene3D" id="3.40.50.11340">
    <property type="match status" value="1"/>
</dbReference>
<evidence type="ECO:0000256" key="5">
    <source>
        <dbReference type="ARBA" id="ARBA00021745"/>
    </source>
</evidence>
<evidence type="ECO:0000256" key="7">
    <source>
        <dbReference type="ARBA" id="ARBA00022679"/>
    </source>
</evidence>
<keyword evidence="8" id="KW-0256">Endoplasmic reticulum</keyword>
<comment type="catalytic activity">
    <reaction evidence="15">
        <text>L-threonyl-[protein] + GDP-beta-L-fucose = 3-O-(alpha-L-fucosyl)-L-threonyl-[protein] + GDP + H(+)</text>
        <dbReference type="Rhea" id="RHEA:70491"/>
        <dbReference type="Rhea" id="RHEA-COMP:11060"/>
        <dbReference type="Rhea" id="RHEA-COMP:17915"/>
        <dbReference type="ChEBI" id="CHEBI:15378"/>
        <dbReference type="ChEBI" id="CHEBI:30013"/>
        <dbReference type="ChEBI" id="CHEBI:57273"/>
        <dbReference type="ChEBI" id="CHEBI:58189"/>
        <dbReference type="ChEBI" id="CHEBI:189631"/>
        <dbReference type="EC" id="2.4.1.221"/>
    </reaction>
    <physiologicalReaction direction="left-to-right" evidence="15">
        <dbReference type="Rhea" id="RHEA:70492"/>
    </physiologicalReaction>
</comment>
<keyword evidence="11" id="KW-0325">Glycoprotein</keyword>
<dbReference type="PANTHER" id="PTHR21420:SF3">
    <property type="entry name" value="GDP-FUCOSE PROTEIN O-FUCOSYLTRANSFERASE 1"/>
    <property type="match status" value="1"/>
</dbReference>
<keyword evidence="18" id="KW-1185">Reference proteome</keyword>
<dbReference type="InterPro" id="IPR039922">
    <property type="entry name" value="POFUT1"/>
</dbReference>
<evidence type="ECO:0000256" key="15">
    <source>
        <dbReference type="ARBA" id="ARBA00047273"/>
    </source>
</evidence>
<dbReference type="GO" id="GO:0008593">
    <property type="term" value="P:regulation of Notch signaling pathway"/>
    <property type="evidence" value="ECO:0007669"/>
    <property type="project" value="TreeGrafter"/>
</dbReference>
<keyword evidence="12" id="KW-0294">Fucose metabolism</keyword>
<dbReference type="Proteomes" id="UP000544127">
    <property type="component" value="Unassembled WGS sequence"/>
</dbReference>
<dbReference type="GO" id="GO:0007219">
    <property type="term" value="P:Notch signaling pathway"/>
    <property type="evidence" value="ECO:0007669"/>
    <property type="project" value="UniProtKB-KW"/>
</dbReference>
<evidence type="ECO:0000256" key="4">
    <source>
        <dbReference type="ARBA" id="ARBA00012196"/>
    </source>
</evidence>
<evidence type="ECO:0000256" key="9">
    <source>
        <dbReference type="ARBA" id="ARBA00022976"/>
    </source>
</evidence>
<keyword evidence="10" id="KW-1015">Disulfide bond</keyword>
<dbReference type="UniPathway" id="UPA00378"/>
<sequence length="364" mass="41719">AGPDWDPAGYLVYCPCMGRFGNQAEHFLGALAFARALNRTLAVPPWIEYRHHRPPYTNLHIPYTDYFRLEPLLHYHRVIPLEQFMEQLAPSHWPPGKRVAYCFEAAAQRSVDKSTCPMKDGNPFGPFWDQFQVNFDKSELFKGISFSSAYKDLWMQRFPPSEHPVLALPGAPAQFPVLEEHRPLQKYVVWSDKMVKKGEAYITSMLIRPYVGIHLRIGSDWKNACNMLKDGTAGPHFMASPQCVGYDRSAAGPLTMDMCLPSLREIQRALKLWVRKLEAKSVYIATDSEPHTTEIGQFFQGKIKVVSLQPEEPQIDLYILGQSDHFIGNCVSSFTAFVKRERDVHRKPSSFFGMDHPPRLRDEF</sequence>
<reference evidence="17 18" key="1">
    <citation type="submission" date="2019-09" db="EMBL/GenBank/DDBJ databases">
        <title>Bird 10,000 Genomes (B10K) Project - Family phase.</title>
        <authorList>
            <person name="Zhang G."/>
        </authorList>
    </citation>
    <scope>NUCLEOTIDE SEQUENCE [LARGE SCALE GENOMIC DNA]</scope>
    <source>
        <strain evidence="17">B10K-DU-012-37</strain>
    </source>
</reference>
<dbReference type="CDD" id="cd11302">
    <property type="entry name" value="O-FucT-1"/>
    <property type="match status" value="1"/>
</dbReference>
<feature type="non-terminal residue" evidence="17">
    <location>
        <position position="1"/>
    </location>
</feature>
<keyword evidence="7 17" id="KW-0808">Transferase</keyword>
<evidence type="ECO:0000256" key="12">
    <source>
        <dbReference type="ARBA" id="ARBA00023253"/>
    </source>
</evidence>
<evidence type="ECO:0000256" key="14">
    <source>
        <dbReference type="ARBA" id="ARBA00033080"/>
    </source>
</evidence>
<dbReference type="GO" id="GO:0006004">
    <property type="term" value="P:fucose metabolic process"/>
    <property type="evidence" value="ECO:0007669"/>
    <property type="project" value="UniProtKB-KW"/>
</dbReference>
<evidence type="ECO:0000256" key="3">
    <source>
        <dbReference type="ARBA" id="ARBA00010626"/>
    </source>
</evidence>
<dbReference type="GO" id="GO:0046922">
    <property type="term" value="F:peptide-O-fucosyltransferase activity"/>
    <property type="evidence" value="ECO:0007669"/>
    <property type="project" value="UniProtKB-EC"/>
</dbReference>
<dbReference type="EMBL" id="VZRI01012889">
    <property type="protein sequence ID" value="NWV00565.1"/>
    <property type="molecule type" value="Genomic_DNA"/>
</dbReference>
<keyword evidence="9" id="KW-0914">Notch signaling pathway</keyword>
<comment type="caution">
    <text evidence="17">The sequence shown here is derived from an EMBL/GenBank/DDBJ whole genome shotgun (WGS) entry which is preliminary data.</text>
</comment>
<keyword evidence="13" id="KW-0119">Carbohydrate metabolism</keyword>
<evidence type="ECO:0000256" key="1">
    <source>
        <dbReference type="ARBA" id="ARBA00004240"/>
    </source>
</evidence>
<comment type="subcellular location">
    <subcellularLocation>
        <location evidence="1">Endoplasmic reticulum</location>
    </subcellularLocation>
</comment>
<evidence type="ECO:0000256" key="10">
    <source>
        <dbReference type="ARBA" id="ARBA00023157"/>
    </source>
</evidence>
<protein>
    <recommendedName>
        <fullName evidence="5">GDP-fucose protein O-fucosyltransferase 1</fullName>
        <ecNumber evidence="4">2.4.1.221</ecNumber>
    </recommendedName>
    <alternativeName>
        <fullName evidence="14">Peptide-O-fucosyltransferase 1</fullName>
    </alternativeName>
</protein>
<dbReference type="PANTHER" id="PTHR21420">
    <property type="entry name" value="GDP-FUCOSE PROTEIN O-FUCOSYLTRANSFERASE 1"/>
    <property type="match status" value="1"/>
</dbReference>
<evidence type="ECO:0000256" key="16">
    <source>
        <dbReference type="ARBA" id="ARBA00048647"/>
    </source>
</evidence>
<accession>A0A7K6BEZ8</accession>
<evidence type="ECO:0000256" key="13">
    <source>
        <dbReference type="ARBA" id="ARBA00023277"/>
    </source>
</evidence>
<proteinExistence type="inferred from homology"/>
<dbReference type="Pfam" id="PF10250">
    <property type="entry name" value="O-FucT"/>
    <property type="match status" value="1"/>
</dbReference>
<dbReference type="FunFam" id="3.40.50.11350:FF:000004">
    <property type="entry name" value="GDP-fucose protein O-fucosyltransferase 1"/>
    <property type="match status" value="1"/>
</dbReference>
<evidence type="ECO:0000256" key="6">
    <source>
        <dbReference type="ARBA" id="ARBA00022676"/>
    </source>
</evidence>